<dbReference type="STRING" id="882086.SacxiDRAFT_2639"/>
<organism evidence="4 5">
    <name type="scientific">Saccharomonospora xinjiangensis XJ-54</name>
    <dbReference type="NCBI Taxonomy" id="882086"/>
    <lineage>
        <taxon>Bacteria</taxon>
        <taxon>Bacillati</taxon>
        <taxon>Actinomycetota</taxon>
        <taxon>Actinomycetes</taxon>
        <taxon>Pseudonocardiales</taxon>
        <taxon>Pseudonocardiaceae</taxon>
        <taxon>Saccharomonospora</taxon>
    </lineage>
</organism>
<dbReference type="InterPro" id="IPR050811">
    <property type="entry name" value="Phosphate_ABC_transporter"/>
</dbReference>
<dbReference type="Pfam" id="PF12849">
    <property type="entry name" value="PBP_like_2"/>
    <property type="match status" value="1"/>
</dbReference>
<evidence type="ECO:0000313" key="5">
    <source>
        <dbReference type="Proteomes" id="UP000004691"/>
    </source>
</evidence>
<dbReference type="EMBL" id="JH636049">
    <property type="protein sequence ID" value="EID54859.1"/>
    <property type="molecule type" value="Genomic_DNA"/>
</dbReference>
<accession>I0V406</accession>
<evidence type="ECO:0000256" key="1">
    <source>
        <dbReference type="ARBA" id="ARBA00022729"/>
    </source>
</evidence>
<dbReference type="AlphaFoldDB" id="I0V406"/>
<dbReference type="PANTHER" id="PTHR30570">
    <property type="entry name" value="PERIPLASMIC PHOSPHATE BINDING COMPONENT OF PHOSPHATE ABC TRANSPORTER"/>
    <property type="match status" value="1"/>
</dbReference>
<protein>
    <submittedName>
        <fullName evidence="4">ABC-type phosphate transport system, periplasmic component</fullName>
    </submittedName>
</protein>
<feature type="transmembrane region" description="Helical" evidence="2">
    <location>
        <begin position="20"/>
        <end position="41"/>
    </location>
</feature>
<keyword evidence="1" id="KW-0732">Signal</keyword>
<dbReference type="SUPFAM" id="SSF53850">
    <property type="entry name" value="Periplasmic binding protein-like II"/>
    <property type="match status" value="1"/>
</dbReference>
<reference evidence="4 5" key="1">
    <citation type="submission" date="2012-01" db="EMBL/GenBank/DDBJ databases">
        <title>Improved High-Quality Draft sequence of Saccharomonospora xinjiangensis XJ-54.</title>
        <authorList>
            <consortium name="US DOE Joint Genome Institute"/>
            <person name="Lucas S."/>
            <person name="Han J."/>
            <person name="Lapidus A."/>
            <person name="Cheng J.-F."/>
            <person name="Goodwin L."/>
            <person name="Pitluck S."/>
            <person name="Peters L."/>
            <person name="Mikhailova N."/>
            <person name="Teshima H."/>
            <person name="Detter J.C."/>
            <person name="Han C."/>
            <person name="Tapia R."/>
            <person name="Land M."/>
            <person name="Hauser L."/>
            <person name="Kyrpides N."/>
            <person name="Ivanova N."/>
            <person name="Pagani I."/>
            <person name="Brambilla E.-M."/>
            <person name="Klenk H.-P."/>
            <person name="Woyke T."/>
        </authorList>
    </citation>
    <scope>NUCLEOTIDE SEQUENCE [LARGE SCALE GENOMIC DNA]</scope>
    <source>
        <strain evidence="4 5">XJ-54</strain>
    </source>
</reference>
<evidence type="ECO:0000313" key="4">
    <source>
        <dbReference type="EMBL" id="EID54859.1"/>
    </source>
</evidence>
<keyword evidence="5" id="KW-1185">Reference proteome</keyword>
<sequence>MMLGQLLSWVVELLLSDETTWILAVAAVTAIASPFVDRYVVRRKRLHYRVQYNSKIGLSPVNLRDDDDQVTHVDSQLSPVIELLDRMSIVVIRIRNTGVEDIADDDFADPLEFSFGRRVVWNARISEPSVESHRKRLKQGLEFFTRDEPRPSTKDLAGVRRSLGERLGVLLKSLVAGKPEPERAVTQAPQWHGVRLRNLALQRREAFKLVVVLREPDDALDSEVTKDISCSGGHLSGGRVLDERQQRRLTWPRAAMAMGLLLTGVLLTTMLVAFSRPQRVSEGVACGTGSLTVVGSSAFMPVLAELVEPYEQVCGDVITPEKTGSIGGVRRLAGADSGETGGLAALSDGEPRIADDGLVAQPLAVIVYAVVVGDGAGIDSLTPDELRGIYSGKYTDWNQLRRGPSLPIRIIGRGQESGSRLTFESTVLRGTEGELTSDSCERADRSPTANVIRCERGSETDVLAEVSTTRGAIGYVDLPSAVAARTEGDALTIVQLGEHFPSIDTARHGYPFWTIEYLYTRGEHEEGSTLASFVEYLRSGTARAALAEMGYPPCLDGDAGLHELCRG</sequence>
<dbReference type="eggNOG" id="COG0226">
    <property type="taxonomic scope" value="Bacteria"/>
</dbReference>
<keyword evidence="2" id="KW-0472">Membrane</keyword>
<evidence type="ECO:0000259" key="3">
    <source>
        <dbReference type="Pfam" id="PF12849"/>
    </source>
</evidence>
<dbReference type="RefSeq" id="WP_006239006.1">
    <property type="nucleotide sequence ID" value="NZ_JH636049.1"/>
</dbReference>
<dbReference type="OrthoDB" id="9790048at2"/>
<keyword evidence="2" id="KW-0812">Transmembrane</keyword>
<dbReference type="PANTHER" id="PTHR30570:SF1">
    <property type="entry name" value="PHOSPHATE-BINDING PROTEIN PSTS"/>
    <property type="match status" value="1"/>
</dbReference>
<gene>
    <name evidence="4" type="ORF">SacxiDRAFT_2639</name>
</gene>
<keyword evidence="2" id="KW-1133">Transmembrane helix</keyword>
<evidence type="ECO:0000256" key="2">
    <source>
        <dbReference type="SAM" id="Phobius"/>
    </source>
</evidence>
<dbReference type="Gene3D" id="3.40.190.10">
    <property type="entry name" value="Periplasmic binding protein-like II"/>
    <property type="match status" value="2"/>
</dbReference>
<feature type="domain" description="PBP" evidence="3">
    <location>
        <begin position="282"/>
        <end position="537"/>
    </location>
</feature>
<dbReference type="HOGENOM" id="CLU_031524_0_0_11"/>
<dbReference type="Proteomes" id="UP000004691">
    <property type="component" value="Unassembled WGS sequence"/>
</dbReference>
<dbReference type="InterPro" id="IPR024370">
    <property type="entry name" value="PBP_domain"/>
</dbReference>
<proteinExistence type="predicted"/>
<feature type="transmembrane region" description="Helical" evidence="2">
    <location>
        <begin position="254"/>
        <end position="274"/>
    </location>
</feature>
<name>I0V406_9PSEU</name>